<evidence type="ECO:0000256" key="6">
    <source>
        <dbReference type="SAM" id="Coils"/>
    </source>
</evidence>
<dbReference type="PANTHER" id="PTHR45339:SF5">
    <property type="entry name" value="HISTIDINE KINASE"/>
    <property type="match status" value="1"/>
</dbReference>
<feature type="modified residue" description="4-aspartylphosphate" evidence="5">
    <location>
        <position position="450"/>
    </location>
</feature>
<dbReference type="AlphaFoldDB" id="A0A6M0K521"/>
<dbReference type="InterPro" id="IPR013656">
    <property type="entry name" value="PAS_4"/>
</dbReference>
<reference evidence="10 11" key="1">
    <citation type="submission" date="2020-02" db="EMBL/GenBank/DDBJ databases">
        <title>Genome sequences of Thiorhodococcus mannitoliphagus and Thiorhodococcus minor, purple sulfur photosynthetic bacteria in the gammaproteobacterial family, Chromatiaceae.</title>
        <authorList>
            <person name="Aviles F.A."/>
            <person name="Meyer T.E."/>
            <person name="Kyndt J.A."/>
        </authorList>
    </citation>
    <scope>NUCLEOTIDE SEQUENCE [LARGE SCALE GENOMIC DNA]</scope>
    <source>
        <strain evidence="10 11">DSM 11518</strain>
    </source>
</reference>
<sequence length="495" mass="54387">MLEGFALHEVICDLSGRPVDYRFLDVNPAFERMIGMTRERILGRAITEVRPAVDPAWIERFGSVALTGEPVHFEEYSAPLGRYFRIYAYCPSPGLFAVVCEDVTERKRAEDALAQHRDQLEALVERRTQELAVAKMEADRANQAKSAFLASMSHEIRTPLNAIMGFTHLMSDALTDPAQLDRLEKIDSAASHLLSVINDVLDISKIEAGKLELIAEDFSPRSLLQQVSALVADRIQLKGLGFSLDCGELPQVLRGDATRLRQALLNYLANALKCTDRGMIHLRAHAVEESDTEILVRFEVMDTGVGIVPEDQARVFGAFEQAEGAADRRRGGTGLGLAITSRIAEMMGGEVGVQSTPGAGSLFWLTARLLKRSDALLKPLIEGPRSCTARQQLRQCRAGARILIAEDNPLNQEVIAALLLGADLHVDLAANGREALEQVGRQSYDLVLMDMQMPEMDGLEATRRIRARPGLAELPILAMTANVCGEDRLRCLGPV</sequence>
<evidence type="ECO:0000259" key="7">
    <source>
        <dbReference type="PROSITE" id="PS50109"/>
    </source>
</evidence>
<comment type="catalytic activity">
    <reaction evidence="1">
        <text>ATP + protein L-histidine = ADP + protein N-phospho-L-histidine.</text>
        <dbReference type="EC" id="2.7.13.3"/>
    </reaction>
</comment>
<dbReference type="CDD" id="cd16922">
    <property type="entry name" value="HATPase_EvgS-ArcB-TorS-like"/>
    <property type="match status" value="1"/>
</dbReference>
<dbReference type="FunFam" id="3.30.565.10:FF:000010">
    <property type="entry name" value="Sensor histidine kinase RcsC"/>
    <property type="match status" value="1"/>
</dbReference>
<evidence type="ECO:0000256" key="2">
    <source>
        <dbReference type="ARBA" id="ARBA00012438"/>
    </source>
</evidence>
<dbReference type="PROSITE" id="PS50110">
    <property type="entry name" value="RESPONSE_REGULATORY"/>
    <property type="match status" value="1"/>
</dbReference>
<dbReference type="GO" id="GO:0000155">
    <property type="term" value="F:phosphorelay sensor kinase activity"/>
    <property type="evidence" value="ECO:0007669"/>
    <property type="project" value="InterPro"/>
</dbReference>
<dbReference type="PRINTS" id="PR00344">
    <property type="entry name" value="BCTRLSENSOR"/>
</dbReference>
<accession>A0A6M0K521</accession>
<dbReference type="CDD" id="cd17546">
    <property type="entry name" value="REC_hyHK_CKI1_RcsC-like"/>
    <property type="match status" value="1"/>
</dbReference>
<protein>
    <recommendedName>
        <fullName evidence="2">histidine kinase</fullName>
        <ecNumber evidence="2">2.7.13.3</ecNumber>
    </recommendedName>
</protein>
<evidence type="ECO:0000256" key="3">
    <source>
        <dbReference type="ARBA" id="ARBA00022553"/>
    </source>
</evidence>
<keyword evidence="11" id="KW-1185">Reference proteome</keyword>
<dbReference type="InterPro" id="IPR001789">
    <property type="entry name" value="Sig_transdc_resp-reg_receiver"/>
</dbReference>
<dbReference type="EMBL" id="JAAIJQ010000117">
    <property type="protein sequence ID" value="NEV64852.1"/>
    <property type="molecule type" value="Genomic_DNA"/>
</dbReference>
<proteinExistence type="predicted"/>
<keyword evidence="3 5" id="KW-0597">Phosphoprotein</keyword>
<keyword evidence="4" id="KW-0902">Two-component regulatory system</keyword>
<dbReference type="RefSeq" id="WP_164456010.1">
    <property type="nucleotide sequence ID" value="NZ_JAAIJQ010000117.1"/>
</dbReference>
<dbReference type="InterPro" id="IPR011006">
    <property type="entry name" value="CheY-like_superfamily"/>
</dbReference>
<evidence type="ECO:0000259" key="8">
    <source>
        <dbReference type="PROSITE" id="PS50110"/>
    </source>
</evidence>
<dbReference type="InterPro" id="IPR036097">
    <property type="entry name" value="HisK_dim/P_sf"/>
</dbReference>
<dbReference type="CDD" id="cd00082">
    <property type="entry name" value="HisKA"/>
    <property type="match status" value="1"/>
</dbReference>
<evidence type="ECO:0000256" key="5">
    <source>
        <dbReference type="PROSITE-ProRule" id="PRU00169"/>
    </source>
</evidence>
<dbReference type="SUPFAM" id="SSF52172">
    <property type="entry name" value="CheY-like"/>
    <property type="match status" value="1"/>
</dbReference>
<keyword evidence="6" id="KW-0175">Coiled coil</keyword>
<dbReference type="Pfam" id="PF00512">
    <property type="entry name" value="HisKA"/>
    <property type="match status" value="1"/>
</dbReference>
<feature type="coiled-coil region" evidence="6">
    <location>
        <begin position="106"/>
        <end position="144"/>
    </location>
</feature>
<evidence type="ECO:0000313" key="11">
    <source>
        <dbReference type="Proteomes" id="UP000483379"/>
    </source>
</evidence>
<dbReference type="NCBIfam" id="TIGR00229">
    <property type="entry name" value="sensory_box"/>
    <property type="match status" value="1"/>
</dbReference>
<dbReference type="EC" id="2.7.13.3" evidence="2"/>
<dbReference type="Pfam" id="PF00072">
    <property type="entry name" value="Response_reg"/>
    <property type="match status" value="1"/>
</dbReference>
<dbReference type="SUPFAM" id="SSF55785">
    <property type="entry name" value="PYP-like sensor domain (PAS domain)"/>
    <property type="match status" value="1"/>
</dbReference>
<dbReference type="SUPFAM" id="SSF55874">
    <property type="entry name" value="ATPase domain of HSP90 chaperone/DNA topoisomerase II/histidine kinase"/>
    <property type="match status" value="1"/>
</dbReference>
<dbReference type="SMART" id="SM00448">
    <property type="entry name" value="REC"/>
    <property type="match status" value="1"/>
</dbReference>
<dbReference type="InterPro" id="IPR003594">
    <property type="entry name" value="HATPase_dom"/>
</dbReference>
<dbReference type="InterPro" id="IPR003661">
    <property type="entry name" value="HisK_dim/P_dom"/>
</dbReference>
<evidence type="ECO:0000256" key="1">
    <source>
        <dbReference type="ARBA" id="ARBA00000085"/>
    </source>
</evidence>
<dbReference type="InterPro" id="IPR004358">
    <property type="entry name" value="Sig_transdc_His_kin-like_C"/>
</dbReference>
<dbReference type="Pfam" id="PF08448">
    <property type="entry name" value="PAS_4"/>
    <property type="match status" value="1"/>
</dbReference>
<evidence type="ECO:0000256" key="4">
    <source>
        <dbReference type="ARBA" id="ARBA00023012"/>
    </source>
</evidence>
<evidence type="ECO:0000259" key="9">
    <source>
        <dbReference type="PROSITE" id="PS50112"/>
    </source>
</evidence>
<dbReference type="Gene3D" id="3.30.565.10">
    <property type="entry name" value="Histidine kinase-like ATPase, C-terminal domain"/>
    <property type="match status" value="1"/>
</dbReference>
<dbReference type="InterPro" id="IPR035965">
    <property type="entry name" value="PAS-like_dom_sf"/>
</dbReference>
<feature type="domain" description="Response regulatory" evidence="8">
    <location>
        <begin position="401"/>
        <end position="495"/>
    </location>
</feature>
<dbReference type="SUPFAM" id="SSF47384">
    <property type="entry name" value="Homodimeric domain of signal transducing histidine kinase"/>
    <property type="match status" value="1"/>
</dbReference>
<name>A0A6M0K521_9GAMM</name>
<dbReference type="Gene3D" id="3.30.450.20">
    <property type="entry name" value="PAS domain"/>
    <property type="match status" value="1"/>
</dbReference>
<dbReference type="PROSITE" id="PS50112">
    <property type="entry name" value="PAS"/>
    <property type="match status" value="1"/>
</dbReference>
<dbReference type="SMART" id="SM00387">
    <property type="entry name" value="HATPase_c"/>
    <property type="match status" value="1"/>
</dbReference>
<dbReference type="CDD" id="cd00130">
    <property type="entry name" value="PAS"/>
    <property type="match status" value="1"/>
</dbReference>
<comment type="caution">
    <text evidence="10">The sequence shown here is derived from an EMBL/GenBank/DDBJ whole genome shotgun (WGS) entry which is preliminary data.</text>
</comment>
<dbReference type="PANTHER" id="PTHR45339">
    <property type="entry name" value="HYBRID SIGNAL TRANSDUCTION HISTIDINE KINASE J"/>
    <property type="match status" value="1"/>
</dbReference>
<dbReference type="Gene3D" id="1.10.287.130">
    <property type="match status" value="1"/>
</dbReference>
<feature type="domain" description="PAS" evidence="9">
    <location>
        <begin position="1"/>
        <end position="55"/>
    </location>
</feature>
<dbReference type="InterPro" id="IPR005467">
    <property type="entry name" value="His_kinase_dom"/>
</dbReference>
<gene>
    <name evidence="10" type="ORF">G3446_23790</name>
</gene>
<dbReference type="Gene3D" id="3.40.50.2300">
    <property type="match status" value="1"/>
</dbReference>
<evidence type="ECO:0000313" key="10">
    <source>
        <dbReference type="EMBL" id="NEV64852.1"/>
    </source>
</evidence>
<feature type="domain" description="Histidine kinase" evidence="7">
    <location>
        <begin position="151"/>
        <end position="371"/>
    </location>
</feature>
<dbReference type="Pfam" id="PF02518">
    <property type="entry name" value="HATPase_c"/>
    <property type="match status" value="1"/>
</dbReference>
<dbReference type="InterPro" id="IPR000014">
    <property type="entry name" value="PAS"/>
</dbReference>
<organism evidence="10 11">
    <name type="scientific">Thiorhodococcus minor</name>
    <dbReference type="NCBI Taxonomy" id="57489"/>
    <lineage>
        <taxon>Bacteria</taxon>
        <taxon>Pseudomonadati</taxon>
        <taxon>Pseudomonadota</taxon>
        <taxon>Gammaproteobacteria</taxon>
        <taxon>Chromatiales</taxon>
        <taxon>Chromatiaceae</taxon>
        <taxon>Thiorhodococcus</taxon>
    </lineage>
</organism>
<dbReference type="SMART" id="SM00388">
    <property type="entry name" value="HisKA"/>
    <property type="match status" value="1"/>
</dbReference>
<dbReference type="Proteomes" id="UP000483379">
    <property type="component" value="Unassembled WGS sequence"/>
</dbReference>
<dbReference type="InterPro" id="IPR036890">
    <property type="entry name" value="HATPase_C_sf"/>
</dbReference>
<dbReference type="PROSITE" id="PS50109">
    <property type="entry name" value="HIS_KIN"/>
    <property type="match status" value="1"/>
</dbReference>